<feature type="transmembrane region" description="Helical" evidence="1">
    <location>
        <begin position="355"/>
        <end position="373"/>
    </location>
</feature>
<feature type="transmembrane region" description="Helical" evidence="1">
    <location>
        <begin position="138"/>
        <end position="158"/>
    </location>
</feature>
<dbReference type="PANTHER" id="PTHR35342">
    <property type="entry name" value="TRICARBOXYLIC TRANSPORT PROTEIN"/>
    <property type="match status" value="1"/>
</dbReference>
<name>A0A1W1W270_9FIRM</name>
<feature type="transmembrane region" description="Helical" evidence="1">
    <location>
        <begin position="165"/>
        <end position="184"/>
    </location>
</feature>
<feature type="transmembrane region" description="Helical" evidence="1">
    <location>
        <begin position="20"/>
        <end position="39"/>
    </location>
</feature>
<evidence type="ECO:0000313" key="3">
    <source>
        <dbReference type="EMBL" id="SMB99570.1"/>
    </source>
</evidence>
<protein>
    <submittedName>
        <fullName evidence="3">Putative tricarboxylic transport membrane protein</fullName>
    </submittedName>
</protein>
<keyword evidence="1" id="KW-0472">Membrane</keyword>
<evidence type="ECO:0000259" key="2">
    <source>
        <dbReference type="Pfam" id="PF01970"/>
    </source>
</evidence>
<proteinExistence type="predicted"/>
<feature type="transmembrane region" description="Helical" evidence="1">
    <location>
        <begin position="326"/>
        <end position="348"/>
    </location>
</feature>
<feature type="transmembrane region" description="Helical" evidence="1">
    <location>
        <begin position="470"/>
        <end position="487"/>
    </location>
</feature>
<dbReference type="STRING" id="698762.SAMN00808754_2968"/>
<evidence type="ECO:0000313" key="4">
    <source>
        <dbReference type="Proteomes" id="UP000192569"/>
    </source>
</evidence>
<accession>A0A1W1W270</accession>
<feature type="transmembrane region" description="Helical" evidence="1">
    <location>
        <begin position="108"/>
        <end position="132"/>
    </location>
</feature>
<dbReference type="Proteomes" id="UP000192569">
    <property type="component" value="Chromosome I"/>
</dbReference>
<feature type="transmembrane region" description="Helical" evidence="1">
    <location>
        <begin position="258"/>
        <end position="280"/>
    </location>
</feature>
<keyword evidence="4" id="KW-1185">Reference proteome</keyword>
<evidence type="ECO:0000256" key="1">
    <source>
        <dbReference type="SAM" id="Phobius"/>
    </source>
</evidence>
<feature type="domain" description="DUF112" evidence="2">
    <location>
        <begin position="20"/>
        <end position="438"/>
    </location>
</feature>
<feature type="transmembrane region" description="Helical" evidence="1">
    <location>
        <begin position="379"/>
        <end position="399"/>
    </location>
</feature>
<dbReference type="RefSeq" id="WP_197686527.1">
    <property type="nucleotide sequence ID" value="NZ_LT838272.1"/>
</dbReference>
<gene>
    <name evidence="3" type="ORF">SAMN00808754_2968</name>
</gene>
<organism evidence="3 4">
    <name type="scientific">Thermanaeromonas toyohensis ToBE</name>
    <dbReference type="NCBI Taxonomy" id="698762"/>
    <lineage>
        <taxon>Bacteria</taxon>
        <taxon>Bacillati</taxon>
        <taxon>Bacillota</taxon>
        <taxon>Clostridia</taxon>
        <taxon>Neomoorellales</taxon>
        <taxon>Neomoorellaceae</taxon>
        <taxon>Thermanaeromonas</taxon>
    </lineage>
</organism>
<dbReference type="Pfam" id="PF01970">
    <property type="entry name" value="TctA"/>
    <property type="match status" value="1"/>
</dbReference>
<dbReference type="EMBL" id="LT838272">
    <property type="protein sequence ID" value="SMB99570.1"/>
    <property type="molecule type" value="Genomic_DNA"/>
</dbReference>
<sequence length="501" mass="52982">MGFGADFILGLQRAVTPYNLMACLLGAVLGTITGVLPGLGPTAAMAMLLPLSFGMDPSAGIIMLAGIYYGAMYGGSTTAILARIPGETASVITCIDGYEMAKKGRAGAAMAVAAIGSFVAGTIGVIGLQFFAPPLARFAVRFGPVEYFALAVLGLILLSNLTGKSMLKTLLMVLVGIMLSTIGLDPREGVKRLTFGLTDLELGIDFSLVAMGLFGISEVLRVVGSNVQQGYVKTPRLRELYPTKEELRRSVMPMFRGGIIGFLIGFLPGPVNFISSLVSYQLEKKLSKHPEEFGKGAIEGVAGPESANNSASAGAMVPLLSLGLPFNSATAILLSGLLVHGVTVGPLLIRQHPDLFWTVIASMYIGNIALLIFNLPLVGVFASIMRVPAKILMPLILLITLTGAYSIDNNIFDLWLVMVFAIVGYFAEKAGFDGAPLIVGLVLGRTLETGLRAGLVLTNGSIVQFFERPISGIMLGIATAILLYRGFKYITTVYLRSSEAR</sequence>
<feature type="transmembrane region" description="Helical" evidence="1">
    <location>
        <begin position="59"/>
        <end position="82"/>
    </location>
</feature>
<dbReference type="AlphaFoldDB" id="A0A1W1W270"/>
<dbReference type="InterPro" id="IPR002823">
    <property type="entry name" value="DUF112_TM"/>
</dbReference>
<dbReference type="PANTHER" id="PTHR35342:SF5">
    <property type="entry name" value="TRICARBOXYLIC TRANSPORT PROTEIN"/>
    <property type="match status" value="1"/>
</dbReference>
<reference evidence="3 4" key="1">
    <citation type="submission" date="2017-04" db="EMBL/GenBank/DDBJ databases">
        <authorList>
            <person name="Afonso C.L."/>
            <person name="Miller P.J."/>
            <person name="Scott M.A."/>
            <person name="Spackman E."/>
            <person name="Goraichik I."/>
            <person name="Dimitrov K.M."/>
            <person name="Suarez D.L."/>
            <person name="Swayne D.E."/>
        </authorList>
    </citation>
    <scope>NUCLEOTIDE SEQUENCE [LARGE SCALE GENOMIC DNA]</scope>
    <source>
        <strain evidence="3 4">ToBE</strain>
    </source>
</reference>
<keyword evidence="1" id="KW-0812">Transmembrane</keyword>
<feature type="transmembrane region" description="Helical" evidence="1">
    <location>
        <begin position="411"/>
        <end position="427"/>
    </location>
</feature>
<feature type="transmembrane region" description="Helical" evidence="1">
    <location>
        <begin position="204"/>
        <end position="223"/>
    </location>
</feature>
<keyword evidence="1" id="KW-1133">Transmembrane helix</keyword>